<dbReference type="PANTHER" id="PTHR35046">
    <property type="entry name" value="ZINC KNUCKLE (CCHC-TYPE) FAMILY PROTEIN"/>
    <property type="match status" value="1"/>
</dbReference>
<protein>
    <submittedName>
        <fullName evidence="5">Retrovirus-related Pol polyprotein</fullName>
    </submittedName>
</protein>
<dbReference type="Pfam" id="PF13976">
    <property type="entry name" value="gag_pre-integrs"/>
    <property type="match status" value="1"/>
</dbReference>
<evidence type="ECO:0000259" key="4">
    <source>
        <dbReference type="Pfam" id="PF22936"/>
    </source>
</evidence>
<feature type="non-terminal residue" evidence="5">
    <location>
        <position position="1"/>
    </location>
</feature>
<gene>
    <name evidence="5" type="primary">pol</name>
    <name evidence="5" type="ORF">CR513_00653</name>
</gene>
<keyword evidence="1" id="KW-0378">Hydrolase</keyword>
<proteinExistence type="predicted"/>
<dbReference type="EMBL" id="QJKJ01000096">
    <property type="protein sequence ID" value="RDY14302.1"/>
    <property type="molecule type" value="Genomic_DNA"/>
</dbReference>
<feature type="domain" description="Reverse transcriptase/retrotransposon-derived protein RNase H-like" evidence="3">
    <location>
        <begin position="329"/>
        <end position="422"/>
    </location>
</feature>
<keyword evidence="1" id="KW-0645">Protease</keyword>
<dbReference type="Proteomes" id="UP000257109">
    <property type="component" value="Unassembled WGS sequence"/>
</dbReference>
<evidence type="ECO:0000313" key="6">
    <source>
        <dbReference type="Proteomes" id="UP000257109"/>
    </source>
</evidence>
<dbReference type="InterPro" id="IPR041577">
    <property type="entry name" value="RT_RNaseH_2"/>
</dbReference>
<keyword evidence="1" id="KW-0064">Aspartyl protease</keyword>
<dbReference type="InterPro" id="IPR043502">
    <property type="entry name" value="DNA/RNA_pol_sf"/>
</dbReference>
<comment type="caution">
    <text evidence="5">The sequence shown here is derived from an EMBL/GenBank/DDBJ whole genome shotgun (WGS) entry which is preliminary data.</text>
</comment>
<organism evidence="5 6">
    <name type="scientific">Mucuna pruriens</name>
    <name type="common">Velvet bean</name>
    <name type="synonym">Dolichos pruriens</name>
    <dbReference type="NCBI Taxonomy" id="157652"/>
    <lineage>
        <taxon>Eukaryota</taxon>
        <taxon>Viridiplantae</taxon>
        <taxon>Streptophyta</taxon>
        <taxon>Embryophyta</taxon>
        <taxon>Tracheophyta</taxon>
        <taxon>Spermatophyta</taxon>
        <taxon>Magnoliopsida</taxon>
        <taxon>eudicotyledons</taxon>
        <taxon>Gunneridae</taxon>
        <taxon>Pentapetalae</taxon>
        <taxon>rosids</taxon>
        <taxon>fabids</taxon>
        <taxon>Fabales</taxon>
        <taxon>Fabaceae</taxon>
        <taxon>Papilionoideae</taxon>
        <taxon>50 kb inversion clade</taxon>
        <taxon>NPAAA clade</taxon>
        <taxon>indigoferoid/millettioid clade</taxon>
        <taxon>Phaseoleae</taxon>
        <taxon>Mucuna</taxon>
    </lineage>
</organism>
<dbReference type="InterPro" id="IPR054722">
    <property type="entry name" value="PolX-like_BBD"/>
</dbReference>
<name>A0A371IGV5_MUCPR</name>
<dbReference type="Pfam" id="PF17919">
    <property type="entry name" value="RT_RNaseH_2"/>
    <property type="match status" value="1"/>
</dbReference>
<dbReference type="InterPro" id="IPR025724">
    <property type="entry name" value="GAG-pre-integrase_dom"/>
</dbReference>
<dbReference type="GO" id="GO:0004190">
    <property type="term" value="F:aspartic-type endopeptidase activity"/>
    <property type="evidence" value="ECO:0007669"/>
    <property type="project" value="UniProtKB-KW"/>
</dbReference>
<evidence type="ECO:0000256" key="1">
    <source>
        <dbReference type="ARBA" id="ARBA00022750"/>
    </source>
</evidence>
<keyword evidence="6" id="KW-1185">Reference proteome</keyword>
<feature type="domain" description="Retrovirus-related Pol polyprotein from transposon TNT 1-94-like beta-barrel" evidence="4">
    <location>
        <begin position="9"/>
        <end position="77"/>
    </location>
</feature>
<evidence type="ECO:0000259" key="3">
    <source>
        <dbReference type="Pfam" id="PF17919"/>
    </source>
</evidence>
<dbReference type="AlphaFoldDB" id="A0A371IGV5"/>
<accession>A0A371IGV5</accession>
<dbReference type="Pfam" id="PF22936">
    <property type="entry name" value="Pol_BBD"/>
    <property type="match status" value="1"/>
</dbReference>
<reference evidence="5" key="1">
    <citation type="submission" date="2018-05" db="EMBL/GenBank/DDBJ databases">
        <title>Draft genome of Mucuna pruriens seed.</title>
        <authorList>
            <person name="Nnadi N.E."/>
            <person name="Vos R."/>
            <person name="Hasami M.H."/>
            <person name="Devisetty U.K."/>
            <person name="Aguiy J.C."/>
        </authorList>
    </citation>
    <scope>NUCLEOTIDE SEQUENCE [LARGE SCALE GENOMIC DNA]</scope>
    <source>
        <strain evidence="5">JCA_2017</strain>
    </source>
</reference>
<sequence>MIKKRQQSWYLDNGYSCHMIKERSMFQDLRSKSGGWVTFRGNGKGLVKHPLLYIDNVLFVESLKYNLLRISHLCDSGGCIVKYPNCSLLFSTERQNNLYKINLINLTNQSVTCLVSINNDQWTWNEKLGNVSLRLISKLKRHKLVRGLPSLVHKADLLCNACWKGKKIRGSLEIKKNIVSTSRPLELLHIDLFCPTITSTKSGKCCRLVVKVKEFTERGKNKKEEKSKESILVSPKEVRKVLLAKRKPLCAFPTNMPLHASPSLFCLPTSMKDLLKEFKDVFPKYISYGLPPLRGIEHHIDLTLGATFPNRVVCRTILRRPRRSKNKLEESQERAFQALKETLTQAPISALPKFSKSFKLECDASNIDIGVMLLQEGNPISYFSEKLKGAHLNYSTFDWELYSLVRALHTWQHYLFPKDFVIHSDH</sequence>
<dbReference type="OrthoDB" id="1932348at2759"/>
<evidence type="ECO:0000259" key="2">
    <source>
        <dbReference type="Pfam" id="PF13976"/>
    </source>
</evidence>
<dbReference type="STRING" id="157652.A0A371IGV5"/>
<feature type="domain" description="GAG-pre-integrase" evidence="2">
    <location>
        <begin position="97"/>
        <end position="166"/>
    </location>
</feature>
<dbReference type="SUPFAM" id="SSF56672">
    <property type="entry name" value="DNA/RNA polymerases"/>
    <property type="match status" value="1"/>
</dbReference>
<dbReference type="PANTHER" id="PTHR35046:SF9">
    <property type="entry name" value="RNA-DIRECTED DNA POLYMERASE"/>
    <property type="match status" value="1"/>
</dbReference>
<evidence type="ECO:0000313" key="5">
    <source>
        <dbReference type="EMBL" id="RDY14302.1"/>
    </source>
</evidence>